<organism evidence="1 2">
    <name type="scientific">Corchorus capsularis</name>
    <name type="common">Jute</name>
    <dbReference type="NCBI Taxonomy" id="210143"/>
    <lineage>
        <taxon>Eukaryota</taxon>
        <taxon>Viridiplantae</taxon>
        <taxon>Streptophyta</taxon>
        <taxon>Embryophyta</taxon>
        <taxon>Tracheophyta</taxon>
        <taxon>Spermatophyta</taxon>
        <taxon>Magnoliopsida</taxon>
        <taxon>eudicotyledons</taxon>
        <taxon>Gunneridae</taxon>
        <taxon>Pentapetalae</taxon>
        <taxon>rosids</taxon>
        <taxon>malvids</taxon>
        <taxon>Malvales</taxon>
        <taxon>Malvaceae</taxon>
        <taxon>Grewioideae</taxon>
        <taxon>Apeibeae</taxon>
        <taxon>Corchorus</taxon>
    </lineage>
</organism>
<protein>
    <submittedName>
        <fullName evidence="1">Uncharacterized protein</fullName>
    </submittedName>
</protein>
<proteinExistence type="predicted"/>
<dbReference type="Gramene" id="OMP07171">
    <property type="protein sequence ID" value="OMP07171"/>
    <property type="gene ID" value="CCACVL1_01361"/>
</dbReference>
<name>A0A1R3KJA7_COCAP</name>
<dbReference type="EMBL" id="AWWV01004609">
    <property type="protein sequence ID" value="OMP07171.1"/>
    <property type="molecule type" value="Genomic_DNA"/>
</dbReference>
<reference evidence="1 2" key="1">
    <citation type="submission" date="2013-09" db="EMBL/GenBank/DDBJ databases">
        <title>Corchorus capsularis genome sequencing.</title>
        <authorList>
            <person name="Alam M."/>
            <person name="Haque M.S."/>
            <person name="Islam M.S."/>
            <person name="Emdad E.M."/>
            <person name="Islam M.M."/>
            <person name="Ahmed B."/>
            <person name="Halim A."/>
            <person name="Hossen Q.M.M."/>
            <person name="Hossain M.Z."/>
            <person name="Ahmed R."/>
            <person name="Khan M.M."/>
            <person name="Islam R."/>
            <person name="Rashid M.M."/>
            <person name="Khan S.A."/>
            <person name="Rahman M.S."/>
            <person name="Alam M."/>
        </authorList>
    </citation>
    <scope>NUCLEOTIDE SEQUENCE [LARGE SCALE GENOMIC DNA]</scope>
    <source>
        <strain evidence="2">cv. CVL-1</strain>
        <tissue evidence="1">Whole seedling</tissue>
    </source>
</reference>
<keyword evidence="2" id="KW-1185">Reference proteome</keyword>
<accession>A0A1R3KJA7</accession>
<evidence type="ECO:0000313" key="1">
    <source>
        <dbReference type="EMBL" id="OMP07171.1"/>
    </source>
</evidence>
<gene>
    <name evidence="1" type="ORF">CCACVL1_01361</name>
</gene>
<evidence type="ECO:0000313" key="2">
    <source>
        <dbReference type="Proteomes" id="UP000188268"/>
    </source>
</evidence>
<comment type="caution">
    <text evidence="1">The sequence shown here is derived from an EMBL/GenBank/DDBJ whole genome shotgun (WGS) entry which is preliminary data.</text>
</comment>
<sequence>MGLERPEITSVHECAKIFTMD</sequence>
<dbReference type="Proteomes" id="UP000188268">
    <property type="component" value="Unassembled WGS sequence"/>
</dbReference>
<dbReference type="AlphaFoldDB" id="A0A1R3KJA7"/>